<sequence>MLTIKPLKAYRPIPELAAQIASLPYDVINSDEAREAAQDKPNSFLHVIKAEIDFPPGIDSHAPQVYEQARANLYALIRDEKLRQEETDVFYIYQEIMNDRKQRGLVVCNAIDDYLKGRIKIHEHTRPDKEQDRIKHTDVCNANTGLIFLTYRSQEQIDQLVNNWIETHTPIYDFQSDDGIRHTVWRIDDGSLIKTLTAAFARIDALYVADGHHRIASAAKVGQMRREQHPGYHGNEPFNYFLSVLVPDDQIHIMSYNRVVSDLHGLSAQAFLQRLNSAFDVQVCEHGPYHPEEVHRFGMFLEGKWYRLTAKAESYEARDPISRLDVEILQRKLLSPILGINDPKSDTRIDFVGGIRGSQELERRVRTGMSAAFVLYPTSIEDVMAVADAGQVMPPKSTWFEPKLRSGLFVHTLS</sequence>
<gene>
    <name evidence="1" type="ORF">CSB45_04200</name>
</gene>
<name>A0A2G6E854_9BACT</name>
<proteinExistence type="predicted"/>
<evidence type="ECO:0008006" key="3">
    <source>
        <dbReference type="Google" id="ProtNLM"/>
    </source>
</evidence>
<dbReference type="EMBL" id="PDPS01000023">
    <property type="protein sequence ID" value="PID58276.1"/>
    <property type="molecule type" value="Genomic_DNA"/>
</dbReference>
<dbReference type="Proteomes" id="UP000229740">
    <property type="component" value="Unassembled WGS sequence"/>
</dbReference>
<evidence type="ECO:0000313" key="1">
    <source>
        <dbReference type="EMBL" id="PID58276.1"/>
    </source>
</evidence>
<dbReference type="PANTHER" id="PTHR36454">
    <property type="entry name" value="LMO2823 PROTEIN"/>
    <property type="match status" value="1"/>
</dbReference>
<dbReference type="InterPro" id="IPR008323">
    <property type="entry name" value="UCP033563"/>
</dbReference>
<reference evidence="1 2" key="1">
    <citation type="submission" date="2017-10" db="EMBL/GenBank/DDBJ databases">
        <title>Novel microbial diversity and functional potential in the marine mammal oral microbiome.</title>
        <authorList>
            <person name="Dudek N.K."/>
            <person name="Sun C.L."/>
            <person name="Burstein D."/>
            <person name="Kantor R.S."/>
            <person name="Aliaga Goltsman D.S."/>
            <person name="Bik E.M."/>
            <person name="Thomas B.C."/>
            <person name="Banfield J.F."/>
            <person name="Relman D.A."/>
        </authorList>
    </citation>
    <scope>NUCLEOTIDE SEQUENCE [LARGE SCALE GENOMIC DNA]</scope>
    <source>
        <strain evidence="1">DOLZORAL124_49_17</strain>
    </source>
</reference>
<organism evidence="1 2">
    <name type="scientific">candidate division KSB3 bacterium</name>
    <dbReference type="NCBI Taxonomy" id="2044937"/>
    <lineage>
        <taxon>Bacteria</taxon>
        <taxon>candidate division KSB3</taxon>
    </lineage>
</organism>
<dbReference type="PANTHER" id="PTHR36454:SF1">
    <property type="entry name" value="DUF1015 DOMAIN-CONTAINING PROTEIN"/>
    <property type="match status" value="1"/>
</dbReference>
<comment type="caution">
    <text evidence="1">The sequence shown here is derived from an EMBL/GenBank/DDBJ whole genome shotgun (WGS) entry which is preliminary data.</text>
</comment>
<protein>
    <recommendedName>
        <fullName evidence="3">DUF1015 domain-containing protein</fullName>
    </recommendedName>
</protein>
<dbReference type="AlphaFoldDB" id="A0A2G6E854"/>
<dbReference type="PIRSF" id="PIRSF033563">
    <property type="entry name" value="UCP033563"/>
    <property type="match status" value="1"/>
</dbReference>
<evidence type="ECO:0000313" key="2">
    <source>
        <dbReference type="Proteomes" id="UP000229740"/>
    </source>
</evidence>
<accession>A0A2G6E854</accession>
<dbReference type="Pfam" id="PF06245">
    <property type="entry name" value="DUF1015"/>
    <property type="match status" value="1"/>
</dbReference>